<dbReference type="Gene3D" id="3.90.79.10">
    <property type="entry name" value="Nucleoside Triphosphate Pyrophosphohydrolase"/>
    <property type="match status" value="1"/>
</dbReference>
<dbReference type="AlphaFoldDB" id="A0A2Z6E5Z9"/>
<dbReference type="CDD" id="cd18886">
    <property type="entry name" value="NUDIX_MutT_Nudt1"/>
    <property type="match status" value="1"/>
</dbReference>
<dbReference type="GO" id="GO:0046872">
    <property type="term" value="F:metal ion binding"/>
    <property type="evidence" value="ECO:0007669"/>
    <property type="project" value="UniProtKB-KW"/>
</dbReference>
<keyword evidence="3" id="KW-0479">Metal-binding</keyword>
<evidence type="ECO:0000313" key="7">
    <source>
        <dbReference type="EMBL" id="BBD80493.1"/>
    </source>
</evidence>
<dbReference type="GO" id="GO:0008413">
    <property type="term" value="F:8-oxo-7,8-dihydroguanosine triphosphate pyrophosphatase activity"/>
    <property type="evidence" value="ECO:0007669"/>
    <property type="project" value="InterPro"/>
</dbReference>
<dbReference type="SUPFAM" id="SSF55811">
    <property type="entry name" value="Nudix"/>
    <property type="match status" value="1"/>
</dbReference>
<evidence type="ECO:0000259" key="6">
    <source>
        <dbReference type="PROSITE" id="PS51462"/>
    </source>
</evidence>
<dbReference type="Proteomes" id="UP000270530">
    <property type="component" value="Chromosome"/>
</dbReference>
<keyword evidence="4" id="KW-0378">Hydrolase</keyword>
<comment type="similarity">
    <text evidence="2">Belongs to the Nudix hydrolase family.</text>
</comment>
<protein>
    <submittedName>
        <fullName evidence="7">Mutator mutT protein</fullName>
    </submittedName>
</protein>
<keyword evidence="5" id="KW-0460">Magnesium</keyword>
<proteinExistence type="inferred from homology"/>
<gene>
    <name evidence="7" type="ORF">ALSL_1846</name>
</gene>
<dbReference type="PROSITE" id="PS51462">
    <property type="entry name" value="NUDIX"/>
    <property type="match status" value="1"/>
</dbReference>
<feature type="domain" description="Nudix hydrolase" evidence="6">
    <location>
        <begin position="34"/>
        <end position="167"/>
    </location>
</feature>
<dbReference type="PROSITE" id="PS00893">
    <property type="entry name" value="NUDIX_BOX"/>
    <property type="match status" value="1"/>
</dbReference>
<dbReference type="KEGG" id="rbd:ALSL_1846"/>
<organism evidence="7 8">
    <name type="scientific">Aerosticca soli</name>
    <dbReference type="NCBI Taxonomy" id="2010829"/>
    <lineage>
        <taxon>Bacteria</taxon>
        <taxon>Pseudomonadati</taxon>
        <taxon>Pseudomonadota</taxon>
        <taxon>Gammaproteobacteria</taxon>
        <taxon>Lysobacterales</taxon>
        <taxon>Rhodanobacteraceae</taxon>
        <taxon>Aerosticca</taxon>
    </lineage>
</organism>
<name>A0A2Z6E5Z9_9GAMM</name>
<reference evidence="8" key="1">
    <citation type="submission" date="2018-04" db="EMBL/GenBank/DDBJ databases">
        <authorList>
            <person name="Watanabe M."/>
            <person name="Kojima H."/>
        </authorList>
    </citation>
    <scope>NUCLEOTIDE SEQUENCE [LARGE SCALE GENOMIC DNA]</scope>
    <source>
        <strain evidence="8">Dysh456</strain>
    </source>
</reference>
<dbReference type="InterPro" id="IPR000086">
    <property type="entry name" value="NUDIX_hydrolase_dom"/>
</dbReference>
<sequence>MVAAGGWPVQASPPLASRTLNSAFLPHLSAMPYTPIVATLGYVLSPDHRQVLMIHRNARADDQHLGKYNGLGGKMEPEEDIATCMQREIHEEAGIVCESMRLRGTLNWPGFGPNGEDWLGFIFLIERYSGEPYMRNPEGTLEWVPREKLLALPMWEGDRHFLPLVFDADPRPFHGVMPYAGGRPQSWSYMRL</sequence>
<dbReference type="InterPro" id="IPR003562">
    <property type="entry name" value="Mutator_MutX_prot"/>
</dbReference>
<evidence type="ECO:0000256" key="2">
    <source>
        <dbReference type="ARBA" id="ARBA00005582"/>
    </source>
</evidence>
<dbReference type="InterPro" id="IPR015797">
    <property type="entry name" value="NUDIX_hydrolase-like_dom_sf"/>
</dbReference>
<keyword evidence="8" id="KW-1185">Reference proteome</keyword>
<dbReference type="Pfam" id="PF00293">
    <property type="entry name" value="NUDIX"/>
    <property type="match status" value="1"/>
</dbReference>
<accession>A0A2Z6E5Z9</accession>
<reference evidence="8" key="2">
    <citation type="submission" date="2018-06" db="EMBL/GenBank/DDBJ databases">
        <title>Genome sequence of Rhodanobacteraceae bacterium strain Dysh456.</title>
        <authorList>
            <person name="Fukui M."/>
        </authorList>
    </citation>
    <scope>NUCLEOTIDE SEQUENCE [LARGE SCALE GENOMIC DNA]</scope>
    <source>
        <strain evidence="8">Dysh456</strain>
    </source>
</reference>
<dbReference type="PRINTS" id="PR01402">
    <property type="entry name" value="MUTATORMUTX"/>
</dbReference>
<dbReference type="GO" id="GO:0006281">
    <property type="term" value="P:DNA repair"/>
    <property type="evidence" value="ECO:0007669"/>
    <property type="project" value="InterPro"/>
</dbReference>
<evidence type="ECO:0000256" key="5">
    <source>
        <dbReference type="ARBA" id="ARBA00022842"/>
    </source>
</evidence>
<evidence type="ECO:0000256" key="3">
    <source>
        <dbReference type="ARBA" id="ARBA00022723"/>
    </source>
</evidence>
<dbReference type="EMBL" id="AP018560">
    <property type="protein sequence ID" value="BBD80493.1"/>
    <property type="molecule type" value="Genomic_DNA"/>
</dbReference>
<comment type="cofactor">
    <cofactor evidence="1">
        <name>Mg(2+)</name>
        <dbReference type="ChEBI" id="CHEBI:18420"/>
    </cofactor>
</comment>
<evidence type="ECO:0000256" key="1">
    <source>
        <dbReference type="ARBA" id="ARBA00001946"/>
    </source>
</evidence>
<evidence type="ECO:0000256" key="4">
    <source>
        <dbReference type="ARBA" id="ARBA00022801"/>
    </source>
</evidence>
<dbReference type="PANTHER" id="PTHR43758:SF2">
    <property type="entry name" value="OXIDIZED PURINE NUCLEOSIDE TRIPHOSPHATE HYDROLASE"/>
    <property type="match status" value="1"/>
</dbReference>
<evidence type="ECO:0000313" key="8">
    <source>
        <dbReference type="Proteomes" id="UP000270530"/>
    </source>
</evidence>
<dbReference type="InterPro" id="IPR020084">
    <property type="entry name" value="NUDIX_hydrolase_CS"/>
</dbReference>
<dbReference type="PANTHER" id="PTHR43758">
    <property type="entry name" value="7,8-DIHYDRO-8-OXOGUANINE TRIPHOSPHATASE"/>
    <property type="match status" value="1"/>
</dbReference>
<dbReference type="GO" id="GO:0005737">
    <property type="term" value="C:cytoplasm"/>
    <property type="evidence" value="ECO:0007669"/>
    <property type="project" value="TreeGrafter"/>
</dbReference>